<dbReference type="Proteomes" id="UP000230233">
    <property type="component" value="Chromosome I"/>
</dbReference>
<proteinExistence type="predicted"/>
<dbReference type="AlphaFoldDB" id="A0A2G5VM33"/>
<sequence length="70" mass="8304">MMLQLAVDKYQLYAVDVIDWKERKQKIDDLKTTVEQCRLDGSNFARECAEKALNTYYGLLMTIHQKLFEE</sequence>
<keyword evidence="2" id="KW-1185">Reference proteome</keyword>
<name>A0A2G5VM33_9PELO</name>
<organism evidence="1 2">
    <name type="scientific">Caenorhabditis nigoni</name>
    <dbReference type="NCBI Taxonomy" id="1611254"/>
    <lineage>
        <taxon>Eukaryota</taxon>
        <taxon>Metazoa</taxon>
        <taxon>Ecdysozoa</taxon>
        <taxon>Nematoda</taxon>
        <taxon>Chromadorea</taxon>
        <taxon>Rhabditida</taxon>
        <taxon>Rhabditina</taxon>
        <taxon>Rhabditomorpha</taxon>
        <taxon>Rhabditoidea</taxon>
        <taxon>Rhabditidae</taxon>
        <taxon>Peloderinae</taxon>
        <taxon>Caenorhabditis</taxon>
    </lineage>
</organism>
<reference evidence="2" key="1">
    <citation type="submission" date="2017-10" db="EMBL/GenBank/DDBJ databases">
        <title>Rapid genome shrinkage in a self-fertile nematode reveals novel sperm competition proteins.</title>
        <authorList>
            <person name="Yin D."/>
            <person name="Schwarz E.M."/>
            <person name="Thomas C.G."/>
            <person name="Felde R.L."/>
            <person name="Korf I.F."/>
            <person name="Cutter A.D."/>
            <person name="Schartner C.M."/>
            <person name="Ralston E.J."/>
            <person name="Meyer B.J."/>
            <person name="Haag E.S."/>
        </authorList>
    </citation>
    <scope>NUCLEOTIDE SEQUENCE [LARGE SCALE GENOMIC DNA]</scope>
    <source>
        <strain evidence="2">JU1422</strain>
    </source>
</reference>
<accession>A0A2G5VM33</accession>
<evidence type="ECO:0000313" key="1">
    <source>
        <dbReference type="EMBL" id="PIC52666.1"/>
    </source>
</evidence>
<protein>
    <submittedName>
        <fullName evidence="1">Uncharacterized protein</fullName>
    </submittedName>
</protein>
<evidence type="ECO:0000313" key="2">
    <source>
        <dbReference type="Proteomes" id="UP000230233"/>
    </source>
</evidence>
<dbReference type="EMBL" id="PDUG01000001">
    <property type="protein sequence ID" value="PIC52666.1"/>
    <property type="molecule type" value="Genomic_DNA"/>
</dbReference>
<comment type="caution">
    <text evidence="1">The sequence shown here is derived from an EMBL/GenBank/DDBJ whole genome shotgun (WGS) entry which is preliminary data.</text>
</comment>
<gene>
    <name evidence="1" type="primary">Cnig_chr_I.g2676</name>
    <name evidence="1" type="ORF">B9Z55_002676</name>
</gene>